<keyword evidence="2" id="KW-1185">Reference proteome</keyword>
<dbReference type="EMBL" id="PXYY01000016">
    <property type="protein sequence ID" value="PSJ80775.1"/>
    <property type="molecule type" value="Genomic_DNA"/>
</dbReference>
<reference evidence="1 2" key="1">
    <citation type="submission" date="2018-03" db="EMBL/GenBank/DDBJ databases">
        <title>Neisseria weixii sp. nov., isolated from the intestinal contents of Tibetan Plateau pika (Ochotona curzoniae) in Yushu, Qinghai Province, China.</title>
        <authorList>
            <person name="Gui Z."/>
        </authorList>
    </citation>
    <scope>NUCLEOTIDE SEQUENCE [LARGE SCALE GENOMIC DNA]</scope>
    <source>
        <strain evidence="1 2">ATCC 51483</strain>
    </source>
</reference>
<organism evidence="1 2">
    <name type="scientific">Neisseria iguanae</name>
    <dbReference type="NCBI Taxonomy" id="90242"/>
    <lineage>
        <taxon>Bacteria</taxon>
        <taxon>Pseudomonadati</taxon>
        <taxon>Pseudomonadota</taxon>
        <taxon>Betaproteobacteria</taxon>
        <taxon>Neisseriales</taxon>
        <taxon>Neisseriaceae</taxon>
        <taxon>Neisseria</taxon>
    </lineage>
</organism>
<dbReference type="Proteomes" id="UP000241868">
    <property type="component" value="Unassembled WGS sequence"/>
</dbReference>
<accession>A0A2P7U1G6</accession>
<dbReference type="AlphaFoldDB" id="A0A2P7U1G6"/>
<comment type="caution">
    <text evidence="1">The sequence shown here is derived from an EMBL/GenBank/DDBJ whole genome shotgun (WGS) entry which is preliminary data.</text>
</comment>
<proteinExistence type="predicted"/>
<evidence type="ECO:0000313" key="1">
    <source>
        <dbReference type="EMBL" id="PSJ80775.1"/>
    </source>
</evidence>
<sequence length="64" mass="7814">MQDQPCPRLFWYQHHEWQAIEPFVMETHHEETISESGLHPKLMQFLSYGLDLYCLRIDEKHSKK</sequence>
<protein>
    <submittedName>
        <fullName evidence="1">Uncharacterized protein</fullName>
    </submittedName>
</protein>
<name>A0A2P7U1G6_9NEIS</name>
<gene>
    <name evidence="1" type="ORF">C7N83_04290</name>
</gene>
<evidence type="ECO:0000313" key="2">
    <source>
        <dbReference type="Proteomes" id="UP000241868"/>
    </source>
</evidence>